<name>A0A0F9S2W6_9ZZZZ</name>
<evidence type="ECO:0000313" key="1">
    <source>
        <dbReference type="EMBL" id="KKN23683.1"/>
    </source>
</evidence>
<organism evidence="1">
    <name type="scientific">marine sediment metagenome</name>
    <dbReference type="NCBI Taxonomy" id="412755"/>
    <lineage>
        <taxon>unclassified sequences</taxon>
        <taxon>metagenomes</taxon>
        <taxon>ecological metagenomes</taxon>
    </lineage>
</organism>
<protein>
    <submittedName>
        <fullName evidence="1">Uncharacterized protein</fullName>
    </submittedName>
</protein>
<proteinExistence type="predicted"/>
<comment type="caution">
    <text evidence="1">The sequence shown here is derived from an EMBL/GenBank/DDBJ whole genome shotgun (WGS) entry which is preliminary data.</text>
</comment>
<dbReference type="EMBL" id="LAZR01002948">
    <property type="protein sequence ID" value="KKN23683.1"/>
    <property type="molecule type" value="Genomic_DNA"/>
</dbReference>
<gene>
    <name evidence="1" type="ORF">LCGC14_0902420</name>
</gene>
<sequence>MKTAIYIEDGRTQLVLTPESEIDKKVLKSIEELKDIKVFRGSFYSCQGGWSRWREKYADVYGGVKEDDDSLIIVADKDEKE</sequence>
<reference evidence="1" key="1">
    <citation type="journal article" date="2015" name="Nature">
        <title>Complex archaea that bridge the gap between prokaryotes and eukaryotes.</title>
        <authorList>
            <person name="Spang A."/>
            <person name="Saw J.H."/>
            <person name="Jorgensen S.L."/>
            <person name="Zaremba-Niedzwiedzka K."/>
            <person name="Martijn J."/>
            <person name="Lind A.E."/>
            <person name="van Eijk R."/>
            <person name="Schleper C."/>
            <person name="Guy L."/>
            <person name="Ettema T.J."/>
        </authorList>
    </citation>
    <scope>NUCLEOTIDE SEQUENCE</scope>
</reference>
<dbReference type="AlphaFoldDB" id="A0A0F9S2W6"/>
<accession>A0A0F9S2W6</accession>